<feature type="transmembrane region" description="Helical" evidence="8">
    <location>
        <begin position="12"/>
        <end position="32"/>
    </location>
</feature>
<feature type="transmembrane region" description="Helical" evidence="8">
    <location>
        <begin position="91"/>
        <end position="114"/>
    </location>
</feature>
<evidence type="ECO:0000256" key="8">
    <source>
        <dbReference type="SAM" id="Phobius"/>
    </source>
</evidence>
<keyword evidence="6 8" id="KW-1133">Transmembrane helix</keyword>
<dbReference type="Gene3D" id="1.20.1540.10">
    <property type="entry name" value="Rhomboid-like"/>
    <property type="match status" value="1"/>
</dbReference>
<dbReference type="Pfam" id="PF01694">
    <property type="entry name" value="Rhomboid"/>
    <property type="match status" value="1"/>
</dbReference>
<proteinExistence type="inferred from homology"/>
<name>A0ABD3NPM3_9STRA</name>
<dbReference type="InterPro" id="IPR022764">
    <property type="entry name" value="Peptidase_S54_rhomboid_dom"/>
</dbReference>
<comment type="caution">
    <text evidence="10">The sequence shown here is derived from an EMBL/GenBank/DDBJ whole genome shotgun (WGS) entry which is preliminary data.</text>
</comment>
<dbReference type="EMBL" id="JALLAZ020001263">
    <property type="protein sequence ID" value="KAL3777838.1"/>
    <property type="molecule type" value="Genomic_DNA"/>
</dbReference>
<dbReference type="PANTHER" id="PTHR43066:SF1">
    <property type="entry name" value="RHOMBOID PROTEIN 2"/>
    <property type="match status" value="1"/>
</dbReference>
<evidence type="ECO:0000256" key="5">
    <source>
        <dbReference type="ARBA" id="ARBA00022801"/>
    </source>
</evidence>
<evidence type="ECO:0000256" key="7">
    <source>
        <dbReference type="ARBA" id="ARBA00023136"/>
    </source>
</evidence>
<dbReference type="AlphaFoldDB" id="A0ABD3NPM3"/>
<gene>
    <name evidence="10" type="ORF">ACHAW5_003032</name>
</gene>
<dbReference type="SUPFAM" id="SSF144091">
    <property type="entry name" value="Rhomboid-like"/>
    <property type="match status" value="1"/>
</dbReference>
<dbReference type="FunFam" id="1.20.1540.10:FF:000008">
    <property type="entry name" value="RHOMBOID-like protein 13"/>
    <property type="match status" value="1"/>
</dbReference>
<comment type="subcellular location">
    <subcellularLocation>
        <location evidence="1">Membrane</location>
        <topology evidence="1">Multi-pass membrane protein</topology>
    </subcellularLocation>
</comment>
<keyword evidence="5" id="KW-0378">Hydrolase</keyword>
<evidence type="ECO:0000313" key="11">
    <source>
        <dbReference type="Proteomes" id="UP001530315"/>
    </source>
</evidence>
<accession>A0ABD3NPM3</accession>
<keyword evidence="4 8" id="KW-0812">Transmembrane</keyword>
<dbReference type="PANTHER" id="PTHR43066">
    <property type="entry name" value="RHOMBOID-RELATED PROTEIN"/>
    <property type="match status" value="1"/>
</dbReference>
<dbReference type="GO" id="GO:0016020">
    <property type="term" value="C:membrane"/>
    <property type="evidence" value="ECO:0007669"/>
    <property type="project" value="UniProtKB-SubCell"/>
</dbReference>
<keyword evidence="7 8" id="KW-0472">Membrane</keyword>
<evidence type="ECO:0000259" key="9">
    <source>
        <dbReference type="Pfam" id="PF01694"/>
    </source>
</evidence>
<organism evidence="10 11">
    <name type="scientific">Stephanodiscus triporus</name>
    <dbReference type="NCBI Taxonomy" id="2934178"/>
    <lineage>
        <taxon>Eukaryota</taxon>
        <taxon>Sar</taxon>
        <taxon>Stramenopiles</taxon>
        <taxon>Ochrophyta</taxon>
        <taxon>Bacillariophyta</taxon>
        <taxon>Coscinodiscophyceae</taxon>
        <taxon>Thalassiosirophycidae</taxon>
        <taxon>Stephanodiscales</taxon>
        <taxon>Stephanodiscaceae</taxon>
        <taxon>Stephanodiscus</taxon>
    </lineage>
</organism>
<evidence type="ECO:0000256" key="1">
    <source>
        <dbReference type="ARBA" id="ARBA00004141"/>
    </source>
</evidence>
<keyword evidence="3" id="KW-0645">Protease</keyword>
<dbReference type="Proteomes" id="UP001530315">
    <property type="component" value="Unassembled WGS sequence"/>
</dbReference>
<evidence type="ECO:0000256" key="4">
    <source>
        <dbReference type="ARBA" id="ARBA00022692"/>
    </source>
</evidence>
<reference evidence="10 11" key="1">
    <citation type="submission" date="2024-10" db="EMBL/GenBank/DDBJ databases">
        <title>Updated reference genomes for cyclostephanoid diatoms.</title>
        <authorList>
            <person name="Roberts W.R."/>
            <person name="Alverson A.J."/>
        </authorList>
    </citation>
    <scope>NUCLEOTIDE SEQUENCE [LARGE SCALE GENOMIC DNA]</scope>
    <source>
        <strain evidence="10 11">AJA276-08</strain>
    </source>
</reference>
<dbReference type="GO" id="GO:0006508">
    <property type="term" value="P:proteolysis"/>
    <property type="evidence" value="ECO:0007669"/>
    <property type="project" value="UniProtKB-KW"/>
</dbReference>
<sequence>MSRAAETLASIPLATRFAMALCVLTYSCQILLDPPISDYALNPSRILRRWEFYRLVTGALFHANMMHILMNTTSTMAIGGMLERRIGTLMTIFTIAWGTILTSSTYVLVSWLMYVVFGYEGLMLRNCVGFSGVIFQLSVLESNIGPEDRTRSVFGMVEVSSRAYPWALLLALQFIMPQASLLGHLAGILVGTMQCRGVLDAIFPSDAWLRGYEASGGRLVEWPGYVAVVTPETRRGGTVASSCCRGGGVVPSVVAGARERVRVAIFGRGADANANVQMDALLGAAWGSGDVVADVEDDDEWAGLPAAIQRSTEDR</sequence>
<dbReference type="PROSITE" id="PS51257">
    <property type="entry name" value="PROKAR_LIPOPROTEIN"/>
    <property type="match status" value="1"/>
</dbReference>
<evidence type="ECO:0000256" key="3">
    <source>
        <dbReference type="ARBA" id="ARBA00022670"/>
    </source>
</evidence>
<protein>
    <recommendedName>
        <fullName evidence="9">Peptidase S54 rhomboid domain-containing protein</fullName>
    </recommendedName>
</protein>
<evidence type="ECO:0000256" key="6">
    <source>
        <dbReference type="ARBA" id="ARBA00022989"/>
    </source>
</evidence>
<evidence type="ECO:0000313" key="10">
    <source>
        <dbReference type="EMBL" id="KAL3777838.1"/>
    </source>
</evidence>
<feature type="domain" description="Peptidase S54 rhomboid" evidence="9">
    <location>
        <begin position="50"/>
        <end position="193"/>
    </location>
</feature>
<evidence type="ECO:0000256" key="2">
    <source>
        <dbReference type="ARBA" id="ARBA00009045"/>
    </source>
</evidence>
<comment type="similarity">
    <text evidence="2">Belongs to the peptidase S54 family.</text>
</comment>
<keyword evidence="11" id="KW-1185">Reference proteome</keyword>
<dbReference type="GO" id="GO:0008233">
    <property type="term" value="F:peptidase activity"/>
    <property type="evidence" value="ECO:0007669"/>
    <property type="project" value="UniProtKB-KW"/>
</dbReference>
<dbReference type="InterPro" id="IPR035952">
    <property type="entry name" value="Rhomboid-like_sf"/>
</dbReference>